<dbReference type="FunFam" id="1.10.600.10:FF:000005">
    <property type="entry name" value="Ent-kaur-16-ene synthase, chloroplastic"/>
    <property type="match status" value="1"/>
</dbReference>
<keyword evidence="4" id="KW-0611">Plant defense</keyword>
<dbReference type="SUPFAM" id="SSF48576">
    <property type="entry name" value="Terpenoid synthases"/>
    <property type="match status" value="1"/>
</dbReference>
<evidence type="ECO:0000313" key="11">
    <source>
        <dbReference type="Proteomes" id="UP000823388"/>
    </source>
</evidence>
<dbReference type="FunFam" id="1.50.10.130:FF:000003">
    <property type="entry name" value="Ent-cassa-12,15-diene synthase"/>
    <property type="match status" value="1"/>
</dbReference>
<dbReference type="PANTHER" id="PTHR31739">
    <property type="entry name" value="ENT-COPALYL DIPHOSPHATE SYNTHASE, CHLOROPLASTIC"/>
    <property type="match status" value="1"/>
</dbReference>
<reference evidence="10" key="1">
    <citation type="submission" date="2020-05" db="EMBL/GenBank/DDBJ databases">
        <title>WGS assembly of Panicum virgatum.</title>
        <authorList>
            <person name="Lovell J.T."/>
            <person name="Jenkins J."/>
            <person name="Shu S."/>
            <person name="Juenger T.E."/>
            <person name="Schmutz J."/>
        </authorList>
    </citation>
    <scope>NUCLEOTIDE SEQUENCE</scope>
    <source>
        <strain evidence="10">AP13</strain>
    </source>
</reference>
<evidence type="ECO:0000256" key="6">
    <source>
        <dbReference type="ARBA" id="ARBA00023239"/>
    </source>
</evidence>
<accession>A0A8T0UE48</accession>
<dbReference type="InterPro" id="IPR050148">
    <property type="entry name" value="Terpene_synthase-like"/>
</dbReference>
<sequence length="528" mass="59838">MYTQLRMVDTLEKMGISSSFSGEIYTRLDMIYSSWLANDEEIMLDMTTCAMAFRLLRLHGYDIPSEGLAQFSEESSFHESVQGHLNDTEALLELYKASQVHIMEEEPILENICSWSAELLKQQLCSNKISRSVDPAEVEHVLKFPHYATLDRLEHRRNIEQFRPGCSMMLKSAYRVSHAAEEKILALATDGFHSSQAVYQQELQHLESWVREMRLDELEFARVMPMHTLFSSASTMFPSELSEARIAWSKNTMLTTAVDDLFDVVGAREELENFITLIEMWDAHEEVGFYSERVETLFRAVYNTSNEIAAKAAAVQKRNVIGHIAELWAELVRAMMVETEWRMSGRVPSMEEYMRVALPSIALGPILCISLYLVGPELPDDVVRGHEYSELLRHTNICSRLKNDLATYERENAQGKVNSVPLLARRRGGSIEAAEREVKGTVEASRRKLLRLVARKEGAVPRPCRALFWNICKAVHRFFYKGEDSYTSPTELVHAGNAVVLDPLRLPAGMIDLTAASTSKAAGRACLS</sequence>
<dbReference type="InterPro" id="IPR036965">
    <property type="entry name" value="Terpene_synth_N_sf"/>
</dbReference>
<evidence type="ECO:0000259" key="9">
    <source>
        <dbReference type="Pfam" id="PF03936"/>
    </source>
</evidence>
<evidence type="ECO:0000256" key="3">
    <source>
        <dbReference type="ARBA" id="ARBA00022723"/>
    </source>
</evidence>
<comment type="similarity">
    <text evidence="2">Belongs to the terpene synthase family.</text>
</comment>
<dbReference type="InterPro" id="IPR005630">
    <property type="entry name" value="Terpene_synthase_metal-bd"/>
</dbReference>
<dbReference type="GO" id="GO:0000287">
    <property type="term" value="F:magnesium ion binding"/>
    <property type="evidence" value="ECO:0007669"/>
    <property type="project" value="InterPro"/>
</dbReference>
<dbReference type="Pfam" id="PF01397">
    <property type="entry name" value="Terpene_synth"/>
    <property type="match status" value="1"/>
</dbReference>
<keyword evidence="11" id="KW-1185">Reference proteome</keyword>
<evidence type="ECO:0000256" key="7">
    <source>
        <dbReference type="SAM" id="Coils"/>
    </source>
</evidence>
<dbReference type="AlphaFoldDB" id="A0A8T0UE48"/>
<comment type="caution">
    <text evidence="10">The sequence shown here is derived from an EMBL/GenBank/DDBJ whole genome shotgun (WGS) entry which is preliminary data.</text>
</comment>
<dbReference type="Proteomes" id="UP000823388">
    <property type="component" value="Chromosome 3N"/>
</dbReference>
<evidence type="ECO:0000256" key="2">
    <source>
        <dbReference type="ARBA" id="ARBA00006333"/>
    </source>
</evidence>
<name>A0A8T0UE48_PANVG</name>
<feature type="domain" description="Terpene synthase metal-binding" evidence="9">
    <location>
        <begin position="212"/>
        <end position="447"/>
    </location>
</feature>
<comment type="cofactor">
    <cofactor evidence="1">
        <name>Mg(2+)</name>
        <dbReference type="ChEBI" id="CHEBI:18420"/>
    </cofactor>
</comment>
<evidence type="ECO:0000259" key="8">
    <source>
        <dbReference type="Pfam" id="PF01397"/>
    </source>
</evidence>
<dbReference type="InterPro" id="IPR001906">
    <property type="entry name" value="Terpene_synth_N"/>
</dbReference>
<dbReference type="Gene3D" id="1.10.600.10">
    <property type="entry name" value="Farnesyl Diphosphate Synthase"/>
    <property type="match status" value="1"/>
</dbReference>
<keyword evidence="7" id="KW-0175">Coiled coil</keyword>
<dbReference type="SUPFAM" id="SSF48239">
    <property type="entry name" value="Terpenoid cyclases/Protein prenyltransferases"/>
    <property type="match status" value="1"/>
</dbReference>
<dbReference type="GO" id="GO:0006952">
    <property type="term" value="P:defense response"/>
    <property type="evidence" value="ECO:0007669"/>
    <property type="project" value="UniProtKB-KW"/>
</dbReference>
<dbReference type="GO" id="GO:0016102">
    <property type="term" value="P:diterpenoid biosynthetic process"/>
    <property type="evidence" value="ECO:0007669"/>
    <property type="project" value="InterPro"/>
</dbReference>
<keyword evidence="3" id="KW-0479">Metal-binding</keyword>
<keyword evidence="5" id="KW-0460">Magnesium</keyword>
<evidence type="ECO:0000256" key="4">
    <source>
        <dbReference type="ARBA" id="ARBA00022821"/>
    </source>
</evidence>
<dbReference type="Gene3D" id="1.50.10.130">
    <property type="entry name" value="Terpene synthase, N-terminal domain"/>
    <property type="match status" value="1"/>
</dbReference>
<feature type="coiled-coil region" evidence="7">
    <location>
        <begin position="391"/>
        <end position="418"/>
    </location>
</feature>
<dbReference type="EMBL" id="CM029042">
    <property type="protein sequence ID" value="KAG2620607.1"/>
    <property type="molecule type" value="Genomic_DNA"/>
</dbReference>
<feature type="domain" description="Terpene synthase N-terminal" evidence="8">
    <location>
        <begin position="2"/>
        <end position="142"/>
    </location>
</feature>
<organism evidence="10 11">
    <name type="scientific">Panicum virgatum</name>
    <name type="common">Blackwell switchgrass</name>
    <dbReference type="NCBI Taxonomy" id="38727"/>
    <lineage>
        <taxon>Eukaryota</taxon>
        <taxon>Viridiplantae</taxon>
        <taxon>Streptophyta</taxon>
        <taxon>Embryophyta</taxon>
        <taxon>Tracheophyta</taxon>
        <taxon>Spermatophyta</taxon>
        <taxon>Magnoliopsida</taxon>
        <taxon>Liliopsida</taxon>
        <taxon>Poales</taxon>
        <taxon>Poaceae</taxon>
        <taxon>PACMAD clade</taxon>
        <taxon>Panicoideae</taxon>
        <taxon>Panicodae</taxon>
        <taxon>Paniceae</taxon>
        <taxon>Panicinae</taxon>
        <taxon>Panicum</taxon>
        <taxon>Panicum sect. Hiantes</taxon>
    </lineage>
</organism>
<dbReference type="Pfam" id="PF03936">
    <property type="entry name" value="Terpene_synth_C"/>
    <property type="match status" value="1"/>
</dbReference>
<proteinExistence type="inferred from homology"/>
<dbReference type="PANTHER" id="PTHR31739:SF17">
    <property type="entry name" value="ENT-SANDARACOPIMARA-8(14),15-DIENE SYNTHASE, CHLOROPLASTIC"/>
    <property type="match status" value="1"/>
</dbReference>
<gene>
    <name evidence="10" type="ORF">PVAP13_3NG211300</name>
</gene>
<dbReference type="InterPro" id="IPR044814">
    <property type="entry name" value="Terpene_cyclase_plant_C1"/>
</dbReference>
<evidence type="ECO:0000256" key="5">
    <source>
        <dbReference type="ARBA" id="ARBA00022842"/>
    </source>
</evidence>
<protein>
    <submittedName>
        <fullName evidence="10">Uncharacterized protein</fullName>
    </submittedName>
</protein>
<dbReference type="CDD" id="cd00684">
    <property type="entry name" value="Terpene_cyclase_plant_C1"/>
    <property type="match status" value="1"/>
</dbReference>
<evidence type="ECO:0000256" key="1">
    <source>
        <dbReference type="ARBA" id="ARBA00001946"/>
    </source>
</evidence>
<dbReference type="InterPro" id="IPR008949">
    <property type="entry name" value="Isoprenoid_synthase_dom_sf"/>
</dbReference>
<evidence type="ECO:0000313" key="10">
    <source>
        <dbReference type="EMBL" id="KAG2620607.1"/>
    </source>
</evidence>
<keyword evidence="6" id="KW-0456">Lyase</keyword>
<dbReference type="InterPro" id="IPR008930">
    <property type="entry name" value="Terpenoid_cyclase/PrenylTrfase"/>
</dbReference>
<dbReference type="GO" id="GO:0010333">
    <property type="term" value="F:terpene synthase activity"/>
    <property type="evidence" value="ECO:0007669"/>
    <property type="project" value="InterPro"/>
</dbReference>